<organism evidence="1 2">
    <name type="scientific">Weissella viridescens</name>
    <name type="common">Lactobacillus viridescens</name>
    <dbReference type="NCBI Taxonomy" id="1629"/>
    <lineage>
        <taxon>Bacteria</taxon>
        <taxon>Bacillati</taxon>
        <taxon>Bacillota</taxon>
        <taxon>Bacilli</taxon>
        <taxon>Lactobacillales</taxon>
        <taxon>Lactobacillaceae</taxon>
        <taxon>Weissella</taxon>
    </lineage>
</organism>
<protein>
    <recommendedName>
        <fullName evidence="3">Antirestriction protein</fullName>
    </recommendedName>
</protein>
<reference evidence="1 2" key="1">
    <citation type="submission" date="2018-10" db="EMBL/GenBank/DDBJ databases">
        <title>Draft genome sequence of Weissella viridescens UCO-SMC3.</title>
        <authorList>
            <person name="Garcia-Cancino A."/>
            <person name="Espinoza-Monje M."/>
            <person name="Albarracin L."/>
            <person name="Garcia-Castillo V."/>
            <person name="Campos-Martin J."/>
            <person name="Nakano Y."/>
            <person name="Guitierrez-Zamorano C."/>
            <person name="Ikeda-Ohtsubo W."/>
            <person name="Morita H."/>
            <person name="Kitazawa H."/>
            <person name="Villena J."/>
        </authorList>
    </citation>
    <scope>NUCLEOTIDE SEQUENCE [LARGE SCALE GENOMIC DNA]</scope>
    <source>
        <strain evidence="1 2">UCO-SMC3</strain>
    </source>
</reference>
<dbReference type="EMBL" id="RHGY01000002">
    <property type="protein sequence ID" value="RRG18395.1"/>
    <property type="molecule type" value="Genomic_DNA"/>
</dbReference>
<evidence type="ECO:0000313" key="2">
    <source>
        <dbReference type="Proteomes" id="UP000275836"/>
    </source>
</evidence>
<comment type="caution">
    <text evidence="1">The sequence shown here is derived from an EMBL/GenBank/DDBJ whole genome shotgun (WGS) entry which is preliminary data.</text>
</comment>
<evidence type="ECO:0000313" key="1">
    <source>
        <dbReference type="EMBL" id="RRG18395.1"/>
    </source>
</evidence>
<evidence type="ECO:0008006" key="3">
    <source>
        <dbReference type="Google" id="ProtNLM"/>
    </source>
</evidence>
<name>A0A3P2RFX7_WEIVI</name>
<accession>A0A3P2RFX7</accession>
<dbReference type="AlphaFoldDB" id="A0A3P2RFX7"/>
<dbReference type="Proteomes" id="UP000275836">
    <property type="component" value="Unassembled WGS sequence"/>
</dbReference>
<sequence>MSFSSSDAFVLLKNYKNQVKRFTFPFDANAISDWTDGEEFTILEHGFPFGISTLTFATSGVISYLNEFLEALQSSSLGKLSEHQIAQFFNDEVDVDEITMDDLQDMFVTTSNKGDMAVELADVSGDMDTFVNNLPGGVSDYIDWDKVGQTLIDNSDIIDLDGAYIAY</sequence>
<dbReference type="RefSeq" id="WP_124943037.1">
    <property type="nucleotide sequence ID" value="NZ_RHGY01000002.1"/>
</dbReference>
<proteinExistence type="predicted"/>
<gene>
    <name evidence="1" type="ORF">D3P96_03675</name>
</gene>